<proteinExistence type="predicted"/>
<reference evidence="1" key="2">
    <citation type="submission" date="2018-05" db="EMBL/GenBank/DDBJ databases">
        <title>OgluRS3 (Oryza glumaepatula Reference Sequence Version 3).</title>
        <authorList>
            <person name="Zhang J."/>
            <person name="Kudrna D."/>
            <person name="Lee S."/>
            <person name="Talag J."/>
            <person name="Welchert J."/>
            <person name="Wing R.A."/>
        </authorList>
    </citation>
    <scope>NUCLEOTIDE SEQUENCE [LARGE SCALE GENOMIC DNA]</scope>
</reference>
<sequence>MWHADMWGHADSAAMSDKTGFKTTEGSKMNGFEKVFEGKGNGSEFDTSDFWMELCMQYYDNLNYKLKQACLTLRVFSLQATKKEKHARGGGAEEVATGVGEAAAVVETEEAVVGCLPGGREGGRCRGQREGGGCCGGRGGGGRWSLRRVGGRRRPMIDVGEASLGGVGRQCGGGCQWKPAVKGREVEPGVIDTERSRAGRCRSVEFDDGGRTAVDVEEAREVLGME</sequence>
<dbReference type="HOGENOM" id="CLU_106910_0_0_1"/>
<evidence type="ECO:0000313" key="1">
    <source>
        <dbReference type="EnsemblPlants" id="OGLUM08G14370.1"/>
    </source>
</evidence>
<evidence type="ECO:0000313" key="2">
    <source>
        <dbReference type="Proteomes" id="UP000026961"/>
    </source>
</evidence>
<organism evidence="1">
    <name type="scientific">Oryza glumipatula</name>
    <dbReference type="NCBI Taxonomy" id="40148"/>
    <lineage>
        <taxon>Eukaryota</taxon>
        <taxon>Viridiplantae</taxon>
        <taxon>Streptophyta</taxon>
        <taxon>Embryophyta</taxon>
        <taxon>Tracheophyta</taxon>
        <taxon>Spermatophyta</taxon>
        <taxon>Magnoliopsida</taxon>
        <taxon>Liliopsida</taxon>
        <taxon>Poales</taxon>
        <taxon>Poaceae</taxon>
        <taxon>BOP clade</taxon>
        <taxon>Oryzoideae</taxon>
        <taxon>Oryzeae</taxon>
        <taxon>Oryzinae</taxon>
        <taxon>Oryza</taxon>
    </lineage>
</organism>
<reference evidence="1" key="1">
    <citation type="submission" date="2015-04" db="UniProtKB">
        <authorList>
            <consortium name="EnsemblPlants"/>
        </authorList>
    </citation>
    <scope>IDENTIFICATION</scope>
</reference>
<dbReference type="Gramene" id="OGLUM08G14370.1">
    <property type="protein sequence ID" value="OGLUM08G14370.1"/>
    <property type="gene ID" value="OGLUM08G14370"/>
</dbReference>
<keyword evidence="2" id="KW-1185">Reference proteome</keyword>
<dbReference type="Proteomes" id="UP000026961">
    <property type="component" value="Chromosome 8"/>
</dbReference>
<dbReference type="EnsemblPlants" id="OGLUM08G14370.1">
    <property type="protein sequence ID" value="OGLUM08G14370.1"/>
    <property type="gene ID" value="OGLUM08G14370"/>
</dbReference>
<dbReference type="AlphaFoldDB" id="A0A0E0AUZ6"/>
<name>A0A0E0AUZ6_9ORYZ</name>
<protein>
    <submittedName>
        <fullName evidence="1">Uncharacterized protein</fullName>
    </submittedName>
</protein>
<accession>A0A0E0AUZ6</accession>